<protein>
    <recommendedName>
        <fullName evidence="6">GAF domain-containing protein</fullName>
    </recommendedName>
</protein>
<organism evidence="5">
    <name type="scientific">Percolomonas cosmopolitus</name>
    <dbReference type="NCBI Taxonomy" id="63605"/>
    <lineage>
        <taxon>Eukaryota</taxon>
        <taxon>Discoba</taxon>
        <taxon>Heterolobosea</taxon>
        <taxon>Tetramitia</taxon>
        <taxon>Eutetramitia</taxon>
        <taxon>Percolomonadidae</taxon>
        <taxon>Percolomonas</taxon>
    </lineage>
</organism>
<evidence type="ECO:0000259" key="3">
    <source>
        <dbReference type="SMART" id="SM00065"/>
    </source>
</evidence>
<proteinExistence type="predicted"/>
<feature type="compositionally biased region" description="Polar residues" evidence="2">
    <location>
        <begin position="28"/>
        <end position="39"/>
    </location>
</feature>
<evidence type="ECO:0000313" key="5">
    <source>
        <dbReference type="EMBL" id="CAD9085909.1"/>
    </source>
</evidence>
<feature type="region of interest" description="Disordered" evidence="2">
    <location>
        <begin position="528"/>
        <end position="572"/>
    </location>
</feature>
<dbReference type="InterPro" id="IPR000014">
    <property type="entry name" value="PAS"/>
</dbReference>
<feature type="compositionally biased region" description="Basic and acidic residues" evidence="2">
    <location>
        <begin position="41"/>
        <end position="50"/>
    </location>
</feature>
<evidence type="ECO:0000259" key="4">
    <source>
        <dbReference type="SMART" id="SM00091"/>
    </source>
</evidence>
<feature type="compositionally biased region" description="Basic and acidic residues" evidence="2">
    <location>
        <begin position="528"/>
        <end position="545"/>
    </location>
</feature>
<dbReference type="SUPFAM" id="SSF55781">
    <property type="entry name" value="GAF domain-like"/>
    <property type="match status" value="1"/>
</dbReference>
<feature type="coiled-coil region" evidence="1">
    <location>
        <begin position="131"/>
        <end position="158"/>
    </location>
</feature>
<sequence length="715" mass="81709">MTSFSSPPPVHETSRLAISPSAEPDIDTPTSPHSHASSLESDDHSMSAEEDLRARLTKLRRYYTNATMTGENDRFGFEQGLMDIEIFFNDVEKSFSSQIESIKAELSLSHKEKDIKVKEWRERYQKLHDRWDECMIQLKQLQDEKEDVRQQRDLLMCTHKAKKAMTEHGSTLASGQKDKRILREFFQKRVAYRLLSSIADSIGAERGAIFVQDHKYLKSIALFPPLLKEGKAVEIKVPSDQGFVGTVFKNKEALNILNAYKDKRFYRKVDNETGFITRVVLCYPLLSPTSEKPIGVLQLINKENGDVFTVEDEARMSEYVYLVSHVLESVQKLYSFGPYLKAGTDGDANGDASPGTPTAGNRRKNIINVKRIGGEQRDMDHTGPGGQKMRKFLIPKEIEEYIRNVEQGWRKAVGESAEYQNKKALLEEERSQLKGEVSEMEKRIHEKDSQIQDLQNKFQKFQKEMKMQRVDWMDKEKDLKQEVKELKQLHTTLNRQNSTIDHLKMLRNGSMAKLLTKKASTIHLPAIDSHRNNTDHSNEDDHDVSPNHTLNVNGNNAETDLRQSRDLSPSHFASSSKYRDIYMDMFALSPVPMLLLTRQYRVWRVNQKFCTLLDCSEQDVLGVMLSDIAVGVDVETLPRLLQFDVVQGLGLQKPQNDSALDKRRSQNGAPRSKTFVKVNMQLSVLGQNGQKFQAPKNGKTLRAPIYCCAFSKKKS</sequence>
<accession>A0A7S1KTW7</accession>
<feature type="compositionally biased region" description="Polar residues" evidence="2">
    <location>
        <begin position="546"/>
        <end position="558"/>
    </location>
</feature>
<dbReference type="Gene3D" id="3.30.450.40">
    <property type="match status" value="1"/>
</dbReference>
<evidence type="ECO:0000256" key="1">
    <source>
        <dbReference type="SAM" id="Coils"/>
    </source>
</evidence>
<gene>
    <name evidence="5" type="ORF">PCOS0759_LOCUS9163</name>
</gene>
<feature type="compositionally biased region" description="Pro residues" evidence="2">
    <location>
        <begin position="1"/>
        <end position="10"/>
    </location>
</feature>
<evidence type="ECO:0008006" key="6">
    <source>
        <dbReference type="Google" id="ProtNLM"/>
    </source>
</evidence>
<evidence type="ECO:0000256" key="2">
    <source>
        <dbReference type="SAM" id="MobiDB-lite"/>
    </source>
</evidence>
<dbReference type="EMBL" id="HBGD01011123">
    <property type="protein sequence ID" value="CAD9085909.1"/>
    <property type="molecule type" value="Transcribed_RNA"/>
</dbReference>
<dbReference type="SMART" id="SM00065">
    <property type="entry name" value="GAF"/>
    <property type="match status" value="1"/>
</dbReference>
<feature type="region of interest" description="Disordered" evidence="2">
    <location>
        <begin position="1"/>
        <end position="50"/>
    </location>
</feature>
<name>A0A7S1KTW7_9EUKA</name>
<dbReference type="AlphaFoldDB" id="A0A7S1KTW7"/>
<dbReference type="Pfam" id="PF01590">
    <property type="entry name" value="GAF"/>
    <property type="match status" value="1"/>
</dbReference>
<dbReference type="InterPro" id="IPR029016">
    <property type="entry name" value="GAF-like_dom_sf"/>
</dbReference>
<dbReference type="InterPro" id="IPR035965">
    <property type="entry name" value="PAS-like_dom_sf"/>
</dbReference>
<reference evidence="5" key="1">
    <citation type="submission" date="2021-01" db="EMBL/GenBank/DDBJ databases">
        <authorList>
            <person name="Corre E."/>
            <person name="Pelletier E."/>
            <person name="Niang G."/>
            <person name="Scheremetjew M."/>
            <person name="Finn R."/>
            <person name="Kale V."/>
            <person name="Holt S."/>
            <person name="Cochrane G."/>
            <person name="Meng A."/>
            <person name="Brown T."/>
            <person name="Cohen L."/>
        </authorList>
    </citation>
    <scope>NUCLEOTIDE SEQUENCE</scope>
    <source>
        <strain evidence="5">WS</strain>
    </source>
</reference>
<feature type="domain" description="GAF" evidence="3">
    <location>
        <begin position="188"/>
        <end position="337"/>
    </location>
</feature>
<dbReference type="InterPro" id="IPR003018">
    <property type="entry name" value="GAF"/>
</dbReference>
<dbReference type="SUPFAM" id="SSF55785">
    <property type="entry name" value="PYP-like sensor domain (PAS domain)"/>
    <property type="match status" value="1"/>
</dbReference>
<feature type="domain" description="PAS" evidence="4">
    <location>
        <begin position="580"/>
        <end position="646"/>
    </location>
</feature>
<keyword evidence="1" id="KW-0175">Coiled coil</keyword>
<dbReference type="SMART" id="SM00091">
    <property type="entry name" value="PAS"/>
    <property type="match status" value="1"/>
</dbReference>
<feature type="coiled-coil region" evidence="1">
    <location>
        <begin position="416"/>
        <end position="496"/>
    </location>
</feature>